<evidence type="ECO:0000313" key="5">
    <source>
        <dbReference type="Proteomes" id="UP000253868"/>
    </source>
</evidence>
<dbReference type="Pfam" id="PF00174">
    <property type="entry name" value="Oxidored_molyb"/>
    <property type="match status" value="1"/>
</dbReference>
<dbReference type="SUPFAM" id="SSF81296">
    <property type="entry name" value="E set domains"/>
    <property type="match status" value="1"/>
</dbReference>
<dbReference type="PANTHER" id="PTHR19372">
    <property type="entry name" value="SULFITE REDUCTASE"/>
    <property type="match status" value="1"/>
</dbReference>
<dbReference type="Gene3D" id="2.60.40.650">
    <property type="match status" value="1"/>
</dbReference>
<sequence length="537" mass="56280">MRGALAALSGLITGFTALAVAELVSAAVRPEASPVTAVGGAVIDLTPPALKDFAVRNFGTNDKLVLQLGILALLALFAMAVGVVALRHRLAGSAAVLVFGAIGAVAAVSRPDGGLPDAVPSVVGALVAGAVLYLLVTRLTLRTLRPYRAATGTDGATLQDTTVQDTGGGSDTGSGFDRRGFVIAATAAVAASAGAGVLGQRLNASGAAGAVESRAKTVLPPPSSPARPVPAGADLKVRGLSSFTTSNKDFYRVDTALVVPKIDAASWRLRIHGKGVTRPLTFSFDDLLRRELIERDITLTCVSNEVGGPYVGNARWIGVRLADLLSEAGVRPPSKGGPADQIVARSVDGMTIGSPVETVMDGRDALLALGMNGEPLPFDHGFPVRMIVPGLYGYVSACKWLQDLELTTFADYDAYWVKRSWSRQAPIKTESRIDTPRPFASPKAGTVPIAGVAWAQHRGIARVEVRVDGGPWHTARLAAQDTKDTWRQWVWEWPATSGNHTLEVRATDQDGYTQTDQRVGTVPNGATGWHSVVVAVP</sequence>
<dbReference type="GO" id="GO:0008482">
    <property type="term" value="F:sulfite oxidase activity"/>
    <property type="evidence" value="ECO:0007669"/>
    <property type="project" value="TreeGrafter"/>
</dbReference>
<keyword evidence="1" id="KW-0472">Membrane</keyword>
<keyword evidence="5" id="KW-1185">Reference proteome</keyword>
<keyword evidence="1" id="KW-1133">Transmembrane helix</keyword>
<dbReference type="InterPro" id="IPR014756">
    <property type="entry name" value="Ig_E-set"/>
</dbReference>
<name>A0A345I072_9ACTN</name>
<dbReference type="GO" id="GO:0020037">
    <property type="term" value="F:heme binding"/>
    <property type="evidence" value="ECO:0007669"/>
    <property type="project" value="TreeGrafter"/>
</dbReference>
<proteinExistence type="predicted"/>
<evidence type="ECO:0000256" key="2">
    <source>
        <dbReference type="SAM" id="SignalP"/>
    </source>
</evidence>
<feature type="transmembrane region" description="Helical" evidence="1">
    <location>
        <begin position="121"/>
        <end position="141"/>
    </location>
</feature>
<feature type="transmembrane region" description="Helical" evidence="1">
    <location>
        <begin position="64"/>
        <end position="83"/>
    </location>
</feature>
<dbReference type="KEGG" id="spad:DVK44_04040"/>
<keyword evidence="1" id="KW-0812">Transmembrane</keyword>
<feature type="domain" description="Oxidoreductase molybdopterin-binding" evidence="3">
    <location>
        <begin position="258"/>
        <end position="415"/>
    </location>
</feature>
<dbReference type="AlphaFoldDB" id="A0A345I072"/>
<evidence type="ECO:0000313" key="4">
    <source>
        <dbReference type="EMBL" id="AXG82346.1"/>
    </source>
</evidence>
<keyword evidence="2" id="KW-0732">Signal</keyword>
<accession>A0A345I072</accession>
<gene>
    <name evidence="4" type="ORF">DVK44_04040</name>
</gene>
<evidence type="ECO:0000259" key="3">
    <source>
        <dbReference type="Pfam" id="PF00174"/>
    </source>
</evidence>
<feature type="chain" id="PRO_5038815305" evidence="2">
    <location>
        <begin position="20"/>
        <end position="537"/>
    </location>
</feature>
<protein>
    <submittedName>
        <fullName evidence="4">Molybdopterin-binding oxidoreductase</fullName>
    </submittedName>
</protein>
<dbReference type="EMBL" id="CP031194">
    <property type="protein sequence ID" value="AXG82346.1"/>
    <property type="molecule type" value="Genomic_DNA"/>
</dbReference>
<dbReference type="GO" id="GO:0043546">
    <property type="term" value="F:molybdopterin cofactor binding"/>
    <property type="evidence" value="ECO:0007669"/>
    <property type="project" value="TreeGrafter"/>
</dbReference>
<evidence type="ECO:0000256" key="1">
    <source>
        <dbReference type="SAM" id="Phobius"/>
    </source>
</evidence>
<dbReference type="Proteomes" id="UP000253868">
    <property type="component" value="Chromosome"/>
</dbReference>
<dbReference type="InterPro" id="IPR036374">
    <property type="entry name" value="OxRdtase_Mopterin-bd_sf"/>
</dbReference>
<feature type="signal peptide" evidence="2">
    <location>
        <begin position="1"/>
        <end position="19"/>
    </location>
</feature>
<feature type="transmembrane region" description="Helical" evidence="1">
    <location>
        <begin position="90"/>
        <end position="109"/>
    </location>
</feature>
<reference evidence="5" key="1">
    <citation type="submission" date="2018-07" db="EMBL/GenBank/DDBJ databases">
        <authorList>
            <person name="Zhao J."/>
        </authorList>
    </citation>
    <scope>NUCLEOTIDE SEQUENCE [LARGE SCALE GENOMIC DNA]</scope>
    <source>
        <strain evidence="5">GSSD-12</strain>
    </source>
</reference>
<dbReference type="PANTHER" id="PTHR19372:SF7">
    <property type="entry name" value="SULFITE OXIDASE, MITOCHONDRIAL"/>
    <property type="match status" value="1"/>
</dbReference>
<dbReference type="InterPro" id="IPR000572">
    <property type="entry name" value="OxRdtase_Mopterin-bd_dom"/>
</dbReference>
<dbReference type="OrthoDB" id="9795587at2"/>
<dbReference type="GO" id="GO:0006790">
    <property type="term" value="P:sulfur compound metabolic process"/>
    <property type="evidence" value="ECO:0007669"/>
    <property type="project" value="TreeGrafter"/>
</dbReference>
<dbReference type="SUPFAM" id="SSF56524">
    <property type="entry name" value="Oxidoreductase molybdopterin-binding domain"/>
    <property type="match status" value="1"/>
</dbReference>
<dbReference type="Gene3D" id="3.90.420.10">
    <property type="entry name" value="Oxidoreductase, molybdopterin-binding domain"/>
    <property type="match status" value="1"/>
</dbReference>
<dbReference type="RefSeq" id="WP_114664884.1">
    <property type="nucleotide sequence ID" value="NZ_CP031194.1"/>
</dbReference>
<organism evidence="4 5">
    <name type="scientific">Streptomyces paludis</name>
    <dbReference type="NCBI Taxonomy" id="2282738"/>
    <lineage>
        <taxon>Bacteria</taxon>
        <taxon>Bacillati</taxon>
        <taxon>Actinomycetota</taxon>
        <taxon>Actinomycetes</taxon>
        <taxon>Kitasatosporales</taxon>
        <taxon>Streptomycetaceae</taxon>
        <taxon>Streptomyces</taxon>
    </lineage>
</organism>